<keyword evidence="3" id="KW-0614">Plasmid</keyword>
<dbReference type="AlphaFoldDB" id="A0A6S6Y1K5"/>
<evidence type="ECO:0000259" key="2">
    <source>
        <dbReference type="Pfam" id="PF11740"/>
    </source>
</evidence>
<evidence type="ECO:0000256" key="1">
    <source>
        <dbReference type="SAM" id="MobiDB-lite"/>
    </source>
</evidence>
<feature type="compositionally biased region" description="Basic and acidic residues" evidence="1">
    <location>
        <begin position="166"/>
        <end position="195"/>
    </location>
</feature>
<organism evidence="3 4">
    <name type="scientific">Denitratisoma oestradiolicum</name>
    <dbReference type="NCBI Taxonomy" id="311182"/>
    <lineage>
        <taxon>Bacteria</taxon>
        <taxon>Pseudomonadati</taxon>
        <taxon>Pseudomonadota</taxon>
        <taxon>Betaproteobacteria</taxon>
        <taxon>Nitrosomonadales</taxon>
        <taxon>Sterolibacteriaceae</taxon>
        <taxon>Denitratisoma</taxon>
    </lineage>
</organism>
<dbReference type="InterPro" id="IPR021104">
    <property type="entry name" value="KfrA_DNA-bd_N"/>
</dbReference>
<dbReference type="Pfam" id="PF11740">
    <property type="entry name" value="KfrA_N"/>
    <property type="match status" value="1"/>
</dbReference>
<proteinExistence type="predicted"/>
<keyword evidence="4" id="KW-1185">Reference proteome</keyword>
<feature type="domain" description="KfrA N-terminal DNA-binding" evidence="2">
    <location>
        <begin position="8"/>
        <end position="131"/>
    </location>
</feature>
<reference evidence="3 4" key="1">
    <citation type="submission" date="2020-03" db="EMBL/GenBank/DDBJ databases">
        <authorList>
            <consortium name="Genoscope - CEA"/>
            <person name="William W."/>
        </authorList>
    </citation>
    <scope>NUCLEOTIDE SEQUENCE [LARGE SCALE GENOMIC DNA]</scope>
    <source>
        <strain evidence="4">DSM 16959</strain>
        <plasmid evidence="3 4">pI</plasmid>
    </source>
</reference>
<dbReference type="EMBL" id="LR778302">
    <property type="protein sequence ID" value="CAB1371245.1"/>
    <property type="molecule type" value="Genomic_DNA"/>
</dbReference>
<sequence length="354" mass="39154">MASEAIITEELICKAAEQLAAEGLRPTNETVRELLAKWTSTKGGSYATIGPVLRAWKARRKAAESAEPVREAAPQAVLDKVQGWATEMWGVALELANGRLASEREALERARLDLEAETAEALALAEKREDERDDARRQIAELADQLTTAQAEREAQTERAAAAEARAAELDKRAQELHDDVKAERARRDHADEARRTVEAELATQRADGARLTQRAADLERELEAHRERSAVALDQVRADLERVQEQGKADAAAARQEHAEALAALRKQHEGELVRLKDAHQQAMHEQKQRSVDVIGKLEASKQRMESELNAARKEAREATGQLGRLTGELDALRTQVATQEATIRGFTKKGDK</sequence>
<dbReference type="KEGG" id="doe:DENOEST_P0087"/>
<accession>A0A6S6Y1K5</accession>
<evidence type="ECO:0000313" key="3">
    <source>
        <dbReference type="EMBL" id="CAB1371245.1"/>
    </source>
</evidence>
<evidence type="ECO:0000313" key="4">
    <source>
        <dbReference type="Proteomes" id="UP000515733"/>
    </source>
</evidence>
<dbReference type="RefSeq" id="WP_183148370.1">
    <property type="nucleotide sequence ID" value="NZ_LR778302.1"/>
</dbReference>
<geneLocation type="plasmid" evidence="3 4">
    <name>pI</name>
</geneLocation>
<name>A0A6S6Y1K5_9PROT</name>
<protein>
    <recommendedName>
        <fullName evidence="2">KfrA N-terminal DNA-binding domain-containing protein</fullName>
    </recommendedName>
</protein>
<gene>
    <name evidence="3" type="ORF">DENOEST_P0087</name>
</gene>
<feature type="region of interest" description="Disordered" evidence="1">
    <location>
        <begin position="148"/>
        <end position="195"/>
    </location>
</feature>
<dbReference type="Proteomes" id="UP000515733">
    <property type="component" value="Plasmid pI"/>
</dbReference>